<dbReference type="GO" id="GO:0005576">
    <property type="term" value="C:extracellular region"/>
    <property type="evidence" value="ECO:0007669"/>
    <property type="project" value="UniProtKB-SubCell"/>
</dbReference>
<accession>A0A7D9DR96</accession>
<dbReference type="InterPro" id="IPR029034">
    <property type="entry name" value="Cystine-knot_cytokine"/>
</dbReference>
<evidence type="ECO:0000256" key="3">
    <source>
        <dbReference type="ARBA" id="ARBA00022729"/>
    </source>
</evidence>
<dbReference type="AlphaFoldDB" id="A0A7D9DR96"/>
<comment type="subcellular location">
    <subcellularLocation>
        <location evidence="1">Secreted</location>
    </subcellularLocation>
</comment>
<dbReference type="Pfam" id="PF03128">
    <property type="entry name" value="CXCXC"/>
    <property type="match status" value="2"/>
</dbReference>
<evidence type="ECO:0000313" key="5">
    <source>
        <dbReference type="Proteomes" id="UP001152795"/>
    </source>
</evidence>
<evidence type="ECO:0000256" key="1">
    <source>
        <dbReference type="ARBA" id="ARBA00004613"/>
    </source>
</evidence>
<comment type="caution">
    <text evidence="4">The sequence shown here is derived from an EMBL/GenBank/DDBJ whole genome shotgun (WGS) entry which is preliminary data.</text>
</comment>
<dbReference type="Proteomes" id="UP001152795">
    <property type="component" value="Unassembled WGS sequence"/>
</dbReference>
<sequence length="251" mass="28800">MPVDLQDAMKRATSLETFMEMLNASVLPSVEPEKHRGNALIIVNEACKPIEVMVPVPQPKKRRALAFPVYVKLFRCSGGCDIEPRLSRCVATATTNIPIKVGLVSWRKGDNTVSELKKKVSEVVLLNETQCGCTCKRVRKSCNSKTHFWNDRTCRCECLLAQQTCQAPLVWNKHSCRCQCPKTGHVCHGPGKVWDKEQCRCVCWKETCSKGYYRNPETCRCTCHKNWCPRMYDIYKMKRFRDQSTIELEKT</sequence>
<gene>
    <name evidence="4" type="ORF">PACLA_8A027225</name>
</gene>
<dbReference type="PROSITE" id="PS50278">
    <property type="entry name" value="PDGF_2"/>
    <property type="match status" value="1"/>
</dbReference>
<proteinExistence type="predicted"/>
<dbReference type="Gene3D" id="2.10.90.10">
    <property type="entry name" value="Cystine-knot cytokines"/>
    <property type="match status" value="1"/>
</dbReference>
<keyword evidence="5" id="KW-1185">Reference proteome</keyword>
<organism evidence="4 5">
    <name type="scientific">Paramuricea clavata</name>
    <name type="common">Red gorgonian</name>
    <name type="synonym">Violescent sea-whip</name>
    <dbReference type="NCBI Taxonomy" id="317549"/>
    <lineage>
        <taxon>Eukaryota</taxon>
        <taxon>Metazoa</taxon>
        <taxon>Cnidaria</taxon>
        <taxon>Anthozoa</taxon>
        <taxon>Octocorallia</taxon>
        <taxon>Malacalcyonacea</taxon>
        <taxon>Plexauridae</taxon>
        <taxon>Paramuricea</taxon>
    </lineage>
</organism>
<keyword evidence="2" id="KW-0964">Secreted</keyword>
<dbReference type="GO" id="GO:0008083">
    <property type="term" value="F:growth factor activity"/>
    <property type="evidence" value="ECO:0007669"/>
    <property type="project" value="InterPro"/>
</dbReference>
<dbReference type="OrthoDB" id="5981938at2759"/>
<dbReference type="InterPro" id="IPR000072">
    <property type="entry name" value="PDGF/VEGF_dom"/>
</dbReference>
<name>A0A7D9DR96_PARCT</name>
<dbReference type="InterPro" id="IPR004153">
    <property type="entry name" value="CXCXC_repeat"/>
</dbReference>
<dbReference type="SUPFAM" id="SSF57501">
    <property type="entry name" value="Cystine-knot cytokines"/>
    <property type="match status" value="1"/>
</dbReference>
<protein>
    <submittedName>
        <fullName evidence="4">Balbiani ring 3-like</fullName>
    </submittedName>
</protein>
<keyword evidence="3" id="KW-0732">Signal</keyword>
<evidence type="ECO:0000313" key="4">
    <source>
        <dbReference type="EMBL" id="CAB3991526.1"/>
    </source>
</evidence>
<dbReference type="GO" id="GO:0016020">
    <property type="term" value="C:membrane"/>
    <property type="evidence" value="ECO:0007669"/>
    <property type="project" value="InterPro"/>
</dbReference>
<evidence type="ECO:0000256" key="2">
    <source>
        <dbReference type="ARBA" id="ARBA00022525"/>
    </source>
</evidence>
<reference evidence="4" key="1">
    <citation type="submission" date="2020-04" db="EMBL/GenBank/DDBJ databases">
        <authorList>
            <person name="Alioto T."/>
            <person name="Alioto T."/>
            <person name="Gomez Garrido J."/>
        </authorList>
    </citation>
    <scope>NUCLEOTIDE SEQUENCE</scope>
    <source>
        <strain evidence="4">A484AB</strain>
    </source>
</reference>
<dbReference type="EMBL" id="CACRXK020001866">
    <property type="protein sequence ID" value="CAB3991526.1"/>
    <property type="molecule type" value="Genomic_DNA"/>
</dbReference>